<dbReference type="AlphaFoldDB" id="A0AAN6E6D6"/>
<evidence type="ECO:0000313" key="2">
    <source>
        <dbReference type="EMBL" id="KAI1617450.1"/>
    </source>
</evidence>
<organism evidence="2 3">
    <name type="scientific">Exophiala viscosa</name>
    <dbReference type="NCBI Taxonomy" id="2486360"/>
    <lineage>
        <taxon>Eukaryota</taxon>
        <taxon>Fungi</taxon>
        <taxon>Dikarya</taxon>
        <taxon>Ascomycota</taxon>
        <taxon>Pezizomycotina</taxon>
        <taxon>Eurotiomycetes</taxon>
        <taxon>Chaetothyriomycetidae</taxon>
        <taxon>Chaetothyriales</taxon>
        <taxon>Herpotrichiellaceae</taxon>
        <taxon>Exophiala</taxon>
    </lineage>
</organism>
<gene>
    <name evidence="2" type="ORF">EDD36DRAFT_1139</name>
</gene>
<protein>
    <submittedName>
        <fullName evidence="2">Uncharacterized protein</fullName>
    </submittedName>
</protein>
<sequence length="203" mass="22683">MILPVFGGGTRSWSLLLRMNGGPPRVDRLKKWLSRRCRPSHRVNLPRVGKDKPTKPKDAGFRVPNAPAPWYAGTKARVFCGVDVERAVGLATHRLPSEDSRNRNVSRQYLLCVSKMNTHAEAQATNPEMSPNDHRFAEAIRNLIHEFGPGGHASCSPIRIEATSIQKRLAVLSREAVQQNLPHHLKPLKSPLWRCPKPNACLS</sequence>
<feature type="region of interest" description="Disordered" evidence="1">
    <location>
        <begin position="43"/>
        <end position="62"/>
    </location>
</feature>
<reference evidence="2" key="1">
    <citation type="journal article" date="2022" name="bioRxiv">
        <title>Deciphering the potential niche of two novel black yeast fungi from a biological soil crust based on their genomes, phenotypes, and melanin regulation.</title>
        <authorList>
            <consortium name="DOE Joint Genome Institute"/>
            <person name="Carr E.C."/>
            <person name="Barton Q."/>
            <person name="Grambo S."/>
            <person name="Sullivan M."/>
            <person name="Renfro C.M."/>
            <person name="Kuo A."/>
            <person name="Pangilinan J."/>
            <person name="Lipzen A."/>
            <person name="Keymanesh K."/>
            <person name="Savage E."/>
            <person name="Barry K."/>
            <person name="Grigoriev I.V."/>
            <person name="Riekhof W.R."/>
            <person name="Harris S.S."/>
        </authorList>
    </citation>
    <scope>NUCLEOTIDE SEQUENCE</scope>
    <source>
        <strain evidence="2">JF 03-4F</strain>
    </source>
</reference>
<keyword evidence="3" id="KW-1185">Reference proteome</keyword>
<proteinExistence type="predicted"/>
<accession>A0AAN6E6D6</accession>
<evidence type="ECO:0000313" key="3">
    <source>
        <dbReference type="Proteomes" id="UP001203852"/>
    </source>
</evidence>
<evidence type="ECO:0000256" key="1">
    <source>
        <dbReference type="SAM" id="MobiDB-lite"/>
    </source>
</evidence>
<name>A0AAN6E6D6_9EURO</name>
<dbReference type="EMBL" id="MU404350">
    <property type="protein sequence ID" value="KAI1617450.1"/>
    <property type="molecule type" value="Genomic_DNA"/>
</dbReference>
<feature type="compositionally biased region" description="Basic and acidic residues" evidence="1">
    <location>
        <begin position="48"/>
        <end position="60"/>
    </location>
</feature>
<dbReference type="Proteomes" id="UP001203852">
    <property type="component" value="Unassembled WGS sequence"/>
</dbReference>
<comment type="caution">
    <text evidence="2">The sequence shown here is derived from an EMBL/GenBank/DDBJ whole genome shotgun (WGS) entry which is preliminary data.</text>
</comment>